<comment type="caution">
    <text evidence="11">The sequence shown here is derived from an EMBL/GenBank/DDBJ whole genome shotgun (WGS) entry which is preliminary data.</text>
</comment>
<evidence type="ECO:0000259" key="10">
    <source>
        <dbReference type="PROSITE" id="PS50110"/>
    </source>
</evidence>
<dbReference type="Proteomes" id="UP000295008">
    <property type="component" value="Unassembled WGS sequence"/>
</dbReference>
<comment type="subcellular location">
    <subcellularLocation>
        <location evidence="1">Cytoplasm</location>
    </subcellularLocation>
</comment>
<protein>
    <submittedName>
        <fullName evidence="11">Helix-turn-helix protein</fullName>
    </submittedName>
</protein>
<dbReference type="AlphaFoldDB" id="A0A4R1QZD8"/>
<feature type="domain" description="Response regulatory" evidence="10">
    <location>
        <begin position="3"/>
        <end position="120"/>
    </location>
</feature>
<reference evidence="11 12" key="1">
    <citation type="submission" date="2019-03" db="EMBL/GenBank/DDBJ databases">
        <title>Genomic Encyclopedia of Type Strains, Phase IV (KMG-IV): sequencing the most valuable type-strain genomes for metagenomic binning, comparative biology and taxonomic classification.</title>
        <authorList>
            <person name="Goeker M."/>
        </authorList>
    </citation>
    <scope>NUCLEOTIDE SEQUENCE [LARGE SCALE GENOMIC DNA]</scope>
    <source>
        <strain evidence="11 12">LX-B</strain>
    </source>
</reference>
<dbReference type="Gene3D" id="3.40.50.2300">
    <property type="match status" value="1"/>
</dbReference>
<dbReference type="GO" id="GO:0003700">
    <property type="term" value="F:DNA-binding transcription factor activity"/>
    <property type="evidence" value="ECO:0007669"/>
    <property type="project" value="InterPro"/>
</dbReference>
<keyword evidence="3 8" id="KW-0597">Phosphoprotein</keyword>
<evidence type="ECO:0000256" key="4">
    <source>
        <dbReference type="ARBA" id="ARBA00023012"/>
    </source>
</evidence>
<dbReference type="InterPro" id="IPR001789">
    <property type="entry name" value="Sig_transdc_resp-reg_receiver"/>
</dbReference>
<dbReference type="CDD" id="cd17536">
    <property type="entry name" value="REC_YesN-like"/>
    <property type="match status" value="1"/>
</dbReference>
<evidence type="ECO:0000256" key="7">
    <source>
        <dbReference type="ARBA" id="ARBA00023163"/>
    </source>
</evidence>
<evidence type="ECO:0000313" key="11">
    <source>
        <dbReference type="EMBL" id="TCL58348.1"/>
    </source>
</evidence>
<evidence type="ECO:0000313" key="12">
    <source>
        <dbReference type="Proteomes" id="UP000295008"/>
    </source>
</evidence>
<dbReference type="PANTHER" id="PTHR42713">
    <property type="entry name" value="HISTIDINE KINASE-RELATED"/>
    <property type="match status" value="1"/>
</dbReference>
<gene>
    <name evidence="11" type="ORF">EDC14_104241</name>
</gene>
<dbReference type="Gene3D" id="1.10.10.60">
    <property type="entry name" value="Homeodomain-like"/>
    <property type="match status" value="2"/>
</dbReference>
<dbReference type="GO" id="GO:0005737">
    <property type="term" value="C:cytoplasm"/>
    <property type="evidence" value="ECO:0007669"/>
    <property type="project" value="UniProtKB-SubCell"/>
</dbReference>
<keyword evidence="12" id="KW-1185">Reference proteome</keyword>
<accession>A0A4R1QZD8</accession>
<dbReference type="PROSITE" id="PS01124">
    <property type="entry name" value="HTH_ARAC_FAMILY_2"/>
    <property type="match status" value="1"/>
</dbReference>
<evidence type="ECO:0000256" key="2">
    <source>
        <dbReference type="ARBA" id="ARBA00022490"/>
    </source>
</evidence>
<sequence length="260" mass="29548">MYHLLVVDDEAESRNTLCNCFPWNTVGFEVTAQAGNGAEALDLIRHNKIDVVLCDIKMPGLSGIDLAQELYQHKPRPAIIFLSGYRDFEYAQKALTFGVRYYIVKPARYEEIMTQFQMLKQELDAQRIALETTFHAGNDGKPSDSTDFQAKIVEMVKSYIQANYAAASLEEASKLVHLNASYLSQLFKQKTGVNFSDYLIEIKMTKAAELLMDYELKTYAVSEMVGYTNAKNFARTFKSFYGVNPRDYRYAKLGKDLPEG</sequence>
<dbReference type="GO" id="GO:0000160">
    <property type="term" value="P:phosphorelay signal transduction system"/>
    <property type="evidence" value="ECO:0007669"/>
    <property type="project" value="UniProtKB-KW"/>
</dbReference>
<dbReference type="GO" id="GO:0043565">
    <property type="term" value="F:sequence-specific DNA binding"/>
    <property type="evidence" value="ECO:0007669"/>
    <property type="project" value="InterPro"/>
</dbReference>
<evidence type="ECO:0000256" key="8">
    <source>
        <dbReference type="PROSITE-ProRule" id="PRU00169"/>
    </source>
</evidence>
<dbReference type="PROSITE" id="PS50110">
    <property type="entry name" value="RESPONSE_REGULATORY"/>
    <property type="match status" value="1"/>
</dbReference>
<dbReference type="InterPro" id="IPR018060">
    <property type="entry name" value="HTH_AraC"/>
</dbReference>
<keyword evidence="4" id="KW-0902">Two-component regulatory system</keyword>
<dbReference type="SUPFAM" id="SSF52172">
    <property type="entry name" value="CheY-like"/>
    <property type="match status" value="1"/>
</dbReference>
<proteinExistence type="predicted"/>
<dbReference type="EMBL" id="SLUN01000042">
    <property type="protein sequence ID" value="TCL58348.1"/>
    <property type="molecule type" value="Genomic_DNA"/>
</dbReference>
<evidence type="ECO:0000256" key="5">
    <source>
        <dbReference type="ARBA" id="ARBA00023015"/>
    </source>
</evidence>
<keyword evidence="2" id="KW-0963">Cytoplasm</keyword>
<dbReference type="PANTHER" id="PTHR42713:SF3">
    <property type="entry name" value="TRANSCRIPTIONAL REGULATORY PROTEIN HPTR"/>
    <property type="match status" value="1"/>
</dbReference>
<evidence type="ECO:0000256" key="1">
    <source>
        <dbReference type="ARBA" id="ARBA00004496"/>
    </source>
</evidence>
<evidence type="ECO:0000256" key="6">
    <source>
        <dbReference type="ARBA" id="ARBA00023125"/>
    </source>
</evidence>
<dbReference type="SMART" id="SM00342">
    <property type="entry name" value="HTH_ARAC"/>
    <property type="match status" value="1"/>
</dbReference>
<dbReference type="InterPro" id="IPR009057">
    <property type="entry name" value="Homeodomain-like_sf"/>
</dbReference>
<dbReference type="OrthoDB" id="159632at2"/>
<dbReference type="InterPro" id="IPR051552">
    <property type="entry name" value="HptR"/>
</dbReference>
<dbReference type="SMART" id="SM00448">
    <property type="entry name" value="REC"/>
    <property type="match status" value="1"/>
</dbReference>
<evidence type="ECO:0000256" key="3">
    <source>
        <dbReference type="ARBA" id="ARBA00022553"/>
    </source>
</evidence>
<keyword evidence="6" id="KW-0238">DNA-binding</keyword>
<organism evidence="11 12">
    <name type="scientific">Hydrogenispora ethanolica</name>
    <dbReference type="NCBI Taxonomy" id="1082276"/>
    <lineage>
        <taxon>Bacteria</taxon>
        <taxon>Bacillati</taxon>
        <taxon>Bacillota</taxon>
        <taxon>Hydrogenispora</taxon>
    </lineage>
</organism>
<dbReference type="SUPFAM" id="SSF46689">
    <property type="entry name" value="Homeodomain-like"/>
    <property type="match status" value="2"/>
</dbReference>
<keyword evidence="7" id="KW-0804">Transcription</keyword>
<dbReference type="Pfam" id="PF00072">
    <property type="entry name" value="Response_reg"/>
    <property type="match status" value="1"/>
</dbReference>
<evidence type="ECO:0000259" key="9">
    <source>
        <dbReference type="PROSITE" id="PS01124"/>
    </source>
</evidence>
<name>A0A4R1QZD8_HYDET</name>
<dbReference type="RefSeq" id="WP_132016870.1">
    <property type="nucleotide sequence ID" value="NZ_SLUN01000042.1"/>
</dbReference>
<feature type="modified residue" description="4-aspartylphosphate" evidence="8">
    <location>
        <position position="55"/>
    </location>
</feature>
<dbReference type="InterPro" id="IPR011006">
    <property type="entry name" value="CheY-like_superfamily"/>
</dbReference>
<keyword evidence="5" id="KW-0805">Transcription regulation</keyword>
<dbReference type="Pfam" id="PF12833">
    <property type="entry name" value="HTH_18"/>
    <property type="match status" value="1"/>
</dbReference>
<feature type="domain" description="HTH araC/xylS-type" evidence="9">
    <location>
        <begin position="154"/>
        <end position="251"/>
    </location>
</feature>